<dbReference type="Pfam" id="PF00264">
    <property type="entry name" value="Tyrosinase"/>
    <property type="match status" value="1"/>
</dbReference>
<dbReference type="PROSITE" id="PS00498">
    <property type="entry name" value="TYROSINASE_2"/>
    <property type="match status" value="1"/>
</dbReference>
<keyword evidence="1" id="KW-0479">Metal-binding</keyword>
<organism evidence="5 6">
    <name type="scientific">Dimargaris cristalligena</name>
    <dbReference type="NCBI Taxonomy" id="215637"/>
    <lineage>
        <taxon>Eukaryota</taxon>
        <taxon>Fungi</taxon>
        <taxon>Fungi incertae sedis</taxon>
        <taxon>Zoopagomycota</taxon>
        <taxon>Kickxellomycotina</taxon>
        <taxon>Dimargaritomycetes</taxon>
        <taxon>Dimargaritales</taxon>
        <taxon>Dimargaritaceae</taxon>
        <taxon>Dimargaris</taxon>
    </lineage>
</organism>
<dbReference type="GO" id="GO:0016491">
    <property type="term" value="F:oxidoreductase activity"/>
    <property type="evidence" value="ECO:0007669"/>
    <property type="project" value="InterPro"/>
</dbReference>
<dbReference type="STRING" id="215637.A0A4P9ZUL5"/>
<keyword evidence="2" id="KW-0186">Copper</keyword>
<dbReference type="PANTHER" id="PTHR11474">
    <property type="entry name" value="TYROSINASE FAMILY MEMBER"/>
    <property type="match status" value="1"/>
</dbReference>
<dbReference type="InterPro" id="IPR008922">
    <property type="entry name" value="Di-copper_centre_dom_sf"/>
</dbReference>
<evidence type="ECO:0000313" key="5">
    <source>
        <dbReference type="EMBL" id="RKP37296.1"/>
    </source>
</evidence>
<accession>A0A4P9ZUL5</accession>
<reference evidence="6" key="1">
    <citation type="journal article" date="2018" name="Nat. Microbiol.">
        <title>Leveraging single-cell genomics to expand the fungal tree of life.</title>
        <authorList>
            <person name="Ahrendt S.R."/>
            <person name="Quandt C.A."/>
            <person name="Ciobanu D."/>
            <person name="Clum A."/>
            <person name="Salamov A."/>
            <person name="Andreopoulos B."/>
            <person name="Cheng J.F."/>
            <person name="Woyke T."/>
            <person name="Pelin A."/>
            <person name="Henrissat B."/>
            <person name="Reynolds N.K."/>
            <person name="Benny G.L."/>
            <person name="Smith M.E."/>
            <person name="James T.Y."/>
            <person name="Grigoriev I.V."/>
        </authorList>
    </citation>
    <scope>NUCLEOTIDE SEQUENCE [LARGE SCALE GENOMIC DNA]</scope>
    <source>
        <strain evidence="6">RSA 468</strain>
    </source>
</reference>
<dbReference type="EMBL" id="ML002513">
    <property type="protein sequence ID" value="RKP37296.1"/>
    <property type="molecule type" value="Genomic_DNA"/>
</dbReference>
<keyword evidence="6" id="KW-1185">Reference proteome</keyword>
<gene>
    <name evidence="5" type="ORF">BJ085DRAFT_19981</name>
</gene>
<dbReference type="PRINTS" id="PR00092">
    <property type="entry name" value="TYROSINASE"/>
</dbReference>
<keyword evidence="3" id="KW-0732">Signal</keyword>
<dbReference type="AlphaFoldDB" id="A0A4P9ZUL5"/>
<feature type="signal peptide" evidence="3">
    <location>
        <begin position="1"/>
        <end position="23"/>
    </location>
</feature>
<evidence type="ECO:0000256" key="2">
    <source>
        <dbReference type="ARBA" id="ARBA00023008"/>
    </source>
</evidence>
<evidence type="ECO:0000256" key="3">
    <source>
        <dbReference type="SAM" id="SignalP"/>
    </source>
</evidence>
<evidence type="ECO:0000313" key="6">
    <source>
        <dbReference type="Proteomes" id="UP000268162"/>
    </source>
</evidence>
<dbReference type="PROSITE" id="PS51257">
    <property type="entry name" value="PROKAR_LIPOPROTEIN"/>
    <property type="match status" value="1"/>
</dbReference>
<evidence type="ECO:0000259" key="4">
    <source>
        <dbReference type="PROSITE" id="PS00498"/>
    </source>
</evidence>
<dbReference type="PANTHER" id="PTHR11474:SF126">
    <property type="entry name" value="TYROSINASE-LIKE PROTEIN TYR-1-RELATED"/>
    <property type="match status" value="1"/>
</dbReference>
<name>A0A4P9ZUL5_9FUNG</name>
<dbReference type="GO" id="GO:0046872">
    <property type="term" value="F:metal ion binding"/>
    <property type="evidence" value="ECO:0007669"/>
    <property type="project" value="UniProtKB-KW"/>
</dbReference>
<dbReference type="InterPro" id="IPR002227">
    <property type="entry name" value="Tyrosinase_Cu-bd"/>
</dbReference>
<protein>
    <recommendedName>
        <fullName evidence="4">Tyrosinase copper-binding domain-containing protein</fullName>
    </recommendedName>
</protein>
<feature type="non-terminal residue" evidence="5">
    <location>
        <position position="285"/>
    </location>
</feature>
<dbReference type="SUPFAM" id="SSF48056">
    <property type="entry name" value="Di-copper centre-containing domain"/>
    <property type="match status" value="1"/>
</dbReference>
<sequence>MKALLIALAVGVSALITVPHVSAQGCGRLRERKEWRQLSGRERTAYISAVRSIHSGPKPTIYDSIVKIHLDQAPTTHTWPLFFPFHREYIRNFERELQKVDPSVILAYWDWSIDSQTPSNSPVWNDYGHSGGEGQCVLDGSFSGWQAQYNLNGTDLHCLRRAWNQGTSMGSVFPPEYLEQNARDNDDYVTFWNTLERGPHGIVHAFIGGDMFDMASPNDPIFWLHHTFLDKLWAEWQQKNANTRLAYGGNNADGSAVSLDDAIPGFNVSVRDVMDTRNSGYCYIY</sequence>
<evidence type="ECO:0000256" key="1">
    <source>
        <dbReference type="ARBA" id="ARBA00022723"/>
    </source>
</evidence>
<feature type="chain" id="PRO_5020371322" description="Tyrosinase copper-binding domain-containing protein" evidence="3">
    <location>
        <begin position="24"/>
        <end position="285"/>
    </location>
</feature>
<feature type="domain" description="Tyrosinase copper-binding" evidence="4">
    <location>
        <begin position="219"/>
        <end position="230"/>
    </location>
</feature>
<dbReference type="Proteomes" id="UP000268162">
    <property type="component" value="Unassembled WGS sequence"/>
</dbReference>
<dbReference type="InterPro" id="IPR050316">
    <property type="entry name" value="Tyrosinase/Hemocyanin"/>
</dbReference>
<dbReference type="Gene3D" id="1.10.1280.10">
    <property type="entry name" value="Di-copper center containing domain from catechol oxidase"/>
    <property type="match status" value="1"/>
</dbReference>
<proteinExistence type="predicted"/>